<feature type="signal peptide" evidence="1">
    <location>
        <begin position="1"/>
        <end position="26"/>
    </location>
</feature>
<feature type="chain" id="PRO_5045706790" description="Peptidase inhibitor family I36" evidence="1">
    <location>
        <begin position="27"/>
        <end position="208"/>
    </location>
</feature>
<comment type="caution">
    <text evidence="2">The sequence shown here is derived from an EMBL/GenBank/DDBJ whole genome shotgun (WGS) entry which is preliminary data.</text>
</comment>
<dbReference type="Proteomes" id="UP001501638">
    <property type="component" value="Unassembled WGS sequence"/>
</dbReference>
<dbReference type="RefSeq" id="WP_344321327.1">
    <property type="nucleotide sequence ID" value="NZ_BAAASZ010000012.1"/>
</dbReference>
<dbReference type="EMBL" id="BAAASZ010000012">
    <property type="protein sequence ID" value="GAA2433114.1"/>
    <property type="molecule type" value="Genomic_DNA"/>
</dbReference>
<evidence type="ECO:0000313" key="3">
    <source>
        <dbReference type="Proteomes" id="UP001501638"/>
    </source>
</evidence>
<organism evidence="2 3">
    <name type="scientific">Streptomyces macrosporus</name>
    <dbReference type="NCBI Taxonomy" id="44032"/>
    <lineage>
        <taxon>Bacteria</taxon>
        <taxon>Bacillati</taxon>
        <taxon>Actinomycetota</taxon>
        <taxon>Actinomycetes</taxon>
        <taxon>Kitasatosporales</taxon>
        <taxon>Streptomycetaceae</taxon>
        <taxon>Streptomyces</taxon>
    </lineage>
</organism>
<keyword evidence="3" id="KW-1185">Reference proteome</keyword>
<gene>
    <name evidence="2" type="ORF">GCM10010405_15170</name>
</gene>
<sequence>MLSARAAAVAAVAGAVVLTAPTTAFADPDPVPVSEEVQYQRDRADGKLDPEHLRHKAEKDAREAALGLDTRPGASIETEPVVIDGTTYYAPSGTLTTRAADANNLCAYGWHCLYYNSGHVGANFHRQDTSSTIRDYAGYTFPPGLPGGGQPVKNNAASVGNASGHYTFGVFYNSDWKGDRAWYAPGDHRNLPDYLKNENASGKSFKSW</sequence>
<accession>A0ABP5WTG1</accession>
<proteinExistence type="predicted"/>
<protein>
    <recommendedName>
        <fullName evidence="4">Peptidase inhibitor family I36</fullName>
    </recommendedName>
</protein>
<reference evidence="3" key="1">
    <citation type="journal article" date="2019" name="Int. J. Syst. Evol. Microbiol.">
        <title>The Global Catalogue of Microorganisms (GCM) 10K type strain sequencing project: providing services to taxonomists for standard genome sequencing and annotation.</title>
        <authorList>
            <consortium name="The Broad Institute Genomics Platform"/>
            <consortium name="The Broad Institute Genome Sequencing Center for Infectious Disease"/>
            <person name="Wu L."/>
            <person name="Ma J."/>
        </authorList>
    </citation>
    <scope>NUCLEOTIDE SEQUENCE [LARGE SCALE GENOMIC DNA]</scope>
    <source>
        <strain evidence="3">JCM 6305</strain>
    </source>
</reference>
<evidence type="ECO:0000256" key="1">
    <source>
        <dbReference type="SAM" id="SignalP"/>
    </source>
</evidence>
<evidence type="ECO:0008006" key="4">
    <source>
        <dbReference type="Google" id="ProtNLM"/>
    </source>
</evidence>
<evidence type="ECO:0000313" key="2">
    <source>
        <dbReference type="EMBL" id="GAA2433114.1"/>
    </source>
</evidence>
<name>A0ABP5WTG1_9ACTN</name>
<keyword evidence="1" id="KW-0732">Signal</keyword>